<reference evidence="1" key="1">
    <citation type="journal article" date="2014" name="Front. Microbiol.">
        <title>High frequency of phylogenetically diverse reductive dehalogenase-homologous genes in deep subseafloor sedimentary metagenomes.</title>
        <authorList>
            <person name="Kawai M."/>
            <person name="Futagami T."/>
            <person name="Toyoda A."/>
            <person name="Takaki Y."/>
            <person name="Nishi S."/>
            <person name="Hori S."/>
            <person name="Arai W."/>
            <person name="Tsubouchi T."/>
            <person name="Morono Y."/>
            <person name="Uchiyama I."/>
            <person name="Ito T."/>
            <person name="Fujiyama A."/>
            <person name="Inagaki F."/>
            <person name="Takami H."/>
        </authorList>
    </citation>
    <scope>NUCLEOTIDE SEQUENCE</scope>
    <source>
        <strain evidence="1">Expedition CK06-06</strain>
    </source>
</reference>
<comment type="caution">
    <text evidence="1">The sequence shown here is derived from an EMBL/GenBank/DDBJ whole genome shotgun (WGS) entry which is preliminary data.</text>
</comment>
<evidence type="ECO:0000313" key="1">
    <source>
        <dbReference type="EMBL" id="GAH64457.1"/>
    </source>
</evidence>
<proteinExistence type="predicted"/>
<gene>
    <name evidence="1" type="ORF">S03H2_44607</name>
</gene>
<name>X1H509_9ZZZZ</name>
<feature type="non-terminal residue" evidence="1">
    <location>
        <position position="1"/>
    </location>
</feature>
<dbReference type="AlphaFoldDB" id="X1H509"/>
<dbReference type="EMBL" id="BARU01027903">
    <property type="protein sequence ID" value="GAH64457.1"/>
    <property type="molecule type" value="Genomic_DNA"/>
</dbReference>
<sequence length="49" mass="5779">GYWKSKQSLIKKIPFLTRSTLKAIKYHRSYSSKKASDKFGYKITPLREV</sequence>
<accession>X1H509</accession>
<organism evidence="1">
    <name type="scientific">marine sediment metagenome</name>
    <dbReference type="NCBI Taxonomy" id="412755"/>
    <lineage>
        <taxon>unclassified sequences</taxon>
        <taxon>metagenomes</taxon>
        <taxon>ecological metagenomes</taxon>
    </lineage>
</organism>
<protein>
    <submittedName>
        <fullName evidence="1">Uncharacterized protein</fullName>
    </submittedName>
</protein>